<organism evidence="1 2">
    <name type="scientific">Myroides marinus</name>
    <dbReference type="NCBI Taxonomy" id="703342"/>
    <lineage>
        <taxon>Bacteria</taxon>
        <taxon>Pseudomonadati</taxon>
        <taxon>Bacteroidota</taxon>
        <taxon>Flavobacteriia</taxon>
        <taxon>Flavobacteriales</taxon>
        <taxon>Flavobacteriaceae</taxon>
        <taxon>Myroides</taxon>
    </lineage>
</organism>
<evidence type="ECO:0000313" key="1">
    <source>
        <dbReference type="EMBL" id="SEJ37508.1"/>
    </source>
</evidence>
<dbReference type="AlphaFoldDB" id="A0A1H6Y883"/>
<gene>
    <name evidence="1" type="ORF">SAMN04488018_12922</name>
</gene>
<reference evidence="1 2" key="1">
    <citation type="submission" date="2016-10" db="EMBL/GenBank/DDBJ databases">
        <authorList>
            <person name="de Groot N.N."/>
        </authorList>
    </citation>
    <scope>NUCLEOTIDE SEQUENCE [LARGE SCALE GENOMIC DNA]</scope>
    <source>
        <strain evidence="1 2">DSM 23048</strain>
    </source>
</reference>
<protein>
    <submittedName>
        <fullName evidence="1">Uncharacterized protein</fullName>
    </submittedName>
</protein>
<proteinExistence type="predicted"/>
<dbReference type="Proteomes" id="UP000183077">
    <property type="component" value="Unassembled WGS sequence"/>
</dbReference>
<sequence length="189" mass="20580">MSIENFPKLLESILRKKGATTEDIEALADAGIQSKEDFVMIGDTRTLIEVTAMDIEIAHVIMQWALGTQAASLAVAETVVKQEAVIVESADVVKCAHCQAKQPKDYKVGDLCLSCGLQAEPVHNCYWCLSTGPGQFCRSCGAEFVASSDYEVALQLKLEGESKSAIGKLVKEMTAVQKENIWAKIRKGR</sequence>
<name>A0A1H6Y883_9FLAO</name>
<dbReference type="RefSeq" id="WP_006266546.1">
    <property type="nucleotide sequence ID" value="NZ_FNYS01000029.1"/>
</dbReference>
<accession>A0A1H6Y883</accession>
<dbReference type="GeneID" id="82258678"/>
<dbReference type="EMBL" id="FNYS01000029">
    <property type="protein sequence ID" value="SEJ37508.1"/>
    <property type="molecule type" value="Genomic_DNA"/>
</dbReference>
<evidence type="ECO:0000313" key="2">
    <source>
        <dbReference type="Proteomes" id="UP000183077"/>
    </source>
</evidence>